<dbReference type="Gene3D" id="3.40.309.10">
    <property type="entry name" value="Aldehyde Dehydrogenase, Chain A, domain 2"/>
    <property type="match status" value="1"/>
</dbReference>
<dbReference type="InterPro" id="IPR012394">
    <property type="entry name" value="Aldehyde_DH_NAD(P)"/>
</dbReference>
<dbReference type="PROSITE" id="PS00687">
    <property type="entry name" value="ALDEHYDE_DEHYDR_GLU"/>
    <property type="match status" value="1"/>
</dbReference>
<feature type="active site" evidence="4">
    <location>
        <position position="271"/>
    </location>
</feature>
<dbReference type="InterPro" id="IPR016160">
    <property type="entry name" value="Ald_DH_CS_CYS"/>
</dbReference>
<dbReference type="Gene3D" id="3.40.605.10">
    <property type="entry name" value="Aldehyde Dehydrogenase, Chain A, domain 1"/>
    <property type="match status" value="1"/>
</dbReference>
<evidence type="ECO:0000256" key="1">
    <source>
        <dbReference type="ARBA" id="ARBA00009986"/>
    </source>
</evidence>
<dbReference type="InterPro" id="IPR016161">
    <property type="entry name" value="Ald_DH/histidinol_DH"/>
</dbReference>
<feature type="domain" description="Aldehyde dehydrogenase" evidence="7">
    <location>
        <begin position="3"/>
        <end position="466"/>
    </location>
</feature>
<evidence type="ECO:0000259" key="7">
    <source>
        <dbReference type="Pfam" id="PF00171"/>
    </source>
</evidence>
<comment type="similarity">
    <text evidence="1 3 6">Belongs to the aldehyde dehydrogenase family.</text>
</comment>
<dbReference type="OrthoDB" id="310895at2759"/>
<dbReference type="GO" id="GO:0016620">
    <property type="term" value="F:oxidoreductase activity, acting on the aldehyde or oxo group of donors, NAD or NADP as acceptor"/>
    <property type="evidence" value="ECO:0007669"/>
    <property type="project" value="InterPro"/>
</dbReference>
<evidence type="ECO:0000313" key="9">
    <source>
        <dbReference type="Proteomes" id="UP000095751"/>
    </source>
</evidence>
<dbReference type="PROSITE" id="PS00070">
    <property type="entry name" value="ALDEHYDE_DEHYDR_CYS"/>
    <property type="match status" value="1"/>
</dbReference>
<reference evidence="8 9" key="1">
    <citation type="submission" date="2016-09" db="EMBL/GenBank/DDBJ databases">
        <title>Extensive genetic diversity and differential bi-allelic expression allows diatom success in the polar Southern Ocean.</title>
        <authorList>
            <consortium name="DOE Joint Genome Institute"/>
            <person name="Mock T."/>
            <person name="Otillar R.P."/>
            <person name="Strauss J."/>
            <person name="Dupont C."/>
            <person name="Frickenhaus S."/>
            <person name="Maumus F."/>
            <person name="Mcmullan M."/>
            <person name="Sanges R."/>
            <person name="Schmutz J."/>
            <person name="Toseland A."/>
            <person name="Valas R."/>
            <person name="Veluchamy A."/>
            <person name="Ward B.J."/>
            <person name="Allen A."/>
            <person name="Barry K."/>
            <person name="Falciatore A."/>
            <person name="Ferrante M."/>
            <person name="Fortunato A.E."/>
            <person name="Gloeckner G."/>
            <person name="Gruber A."/>
            <person name="Hipkin R."/>
            <person name="Janech M."/>
            <person name="Kroth P."/>
            <person name="Leese F."/>
            <person name="Lindquist E."/>
            <person name="Lyon B.R."/>
            <person name="Martin J."/>
            <person name="Mayer C."/>
            <person name="Parker M."/>
            <person name="Quesneville H."/>
            <person name="Raymond J."/>
            <person name="Uhlig C."/>
            <person name="Valentin K.U."/>
            <person name="Worden A.Z."/>
            <person name="Armbrust E.V."/>
            <person name="Bowler C."/>
            <person name="Green B."/>
            <person name="Moulton V."/>
            <person name="Van Oosterhout C."/>
            <person name="Grigoriev I."/>
        </authorList>
    </citation>
    <scope>NUCLEOTIDE SEQUENCE [LARGE SCALE GENOMIC DNA]</scope>
    <source>
        <strain evidence="8 9">CCMP1102</strain>
    </source>
</reference>
<dbReference type="Pfam" id="PF00171">
    <property type="entry name" value="Aldedh"/>
    <property type="match status" value="1"/>
</dbReference>
<proteinExistence type="inferred from homology"/>
<dbReference type="SUPFAM" id="SSF53720">
    <property type="entry name" value="ALDH-like"/>
    <property type="match status" value="1"/>
</dbReference>
<dbReference type="InterPro" id="IPR015590">
    <property type="entry name" value="Aldehyde_DH_dom"/>
</dbReference>
<organism evidence="8 9">
    <name type="scientific">Fragilariopsis cylindrus CCMP1102</name>
    <dbReference type="NCBI Taxonomy" id="635003"/>
    <lineage>
        <taxon>Eukaryota</taxon>
        <taxon>Sar</taxon>
        <taxon>Stramenopiles</taxon>
        <taxon>Ochrophyta</taxon>
        <taxon>Bacillariophyta</taxon>
        <taxon>Bacillariophyceae</taxon>
        <taxon>Bacillariophycidae</taxon>
        <taxon>Bacillariales</taxon>
        <taxon>Bacillariaceae</taxon>
        <taxon>Fragilariopsis</taxon>
    </lineage>
</organism>
<evidence type="ECO:0000256" key="4">
    <source>
        <dbReference type="PIRSR" id="PIRSR036492-1"/>
    </source>
</evidence>
<evidence type="ECO:0000256" key="5">
    <source>
        <dbReference type="PROSITE-ProRule" id="PRU10007"/>
    </source>
</evidence>
<evidence type="ECO:0000313" key="8">
    <source>
        <dbReference type="EMBL" id="OEU22472.1"/>
    </source>
</evidence>
<evidence type="ECO:0000256" key="3">
    <source>
        <dbReference type="PIRNR" id="PIRNR036492"/>
    </source>
</evidence>
<dbReference type="KEGG" id="fcy:FRACYDRAFT_178356"/>
<keyword evidence="2 3" id="KW-0560">Oxidoreductase</keyword>
<dbReference type="Proteomes" id="UP000095751">
    <property type="component" value="Unassembled WGS sequence"/>
</dbReference>
<feature type="active site" evidence="4 5">
    <location>
        <position position="237"/>
    </location>
</feature>
<sequence length="526" mass="57949">MKLNCFDPSTKQFLGHANNMTADEVNEILEKAKVAQTEWRKTSFAQRRMVLRTIQKYIVNHVEDICRVSARESGKPKVDAVMGEILTTCEKIRTICEWGEYWLRPDYRPTGPMMMHKNAWVEYVPLGIIVAIAPWNYPFHNSINHVISGLMAGNAVVGKVSEHASWSASYFGRILRQALVVNGHNPDIVATVTGLAESGAALCTSPLVDKIIFTGSTPIGRKVMESAAQNLTPLVLELGGKDVMVFRHDVKVENVIPFVMRGCFQNSGQNCVGVERVLVYESIYDKFLEQVVPKVKALRQGNPLPSCGADGKVDCGSMIMPAQLEIVQALVKDAVEKGAILHCGGKVNPNLNGQFFEPTVLSGVTFEMKIFNQEVFGPVMTVIKVPKDDDNECIRLVNHCEFGLGSSIFTANDAVGLAMGRQFRTGMLTVNDYASNYLIQSLPFGGVKESGFGRFAGIEGLRALCMERSISVDKTSLIRTSIPPVINYPIDMVKGFPFTESLVQLFYNEDIIGKIKGIFGLIKNGV</sequence>
<dbReference type="PANTHER" id="PTHR11699">
    <property type="entry name" value="ALDEHYDE DEHYDROGENASE-RELATED"/>
    <property type="match status" value="1"/>
</dbReference>
<dbReference type="InterPro" id="IPR029510">
    <property type="entry name" value="Ald_DH_CS_GLU"/>
</dbReference>
<accession>A0A1E7FWE5</accession>
<evidence type="ECO:0000256" key="2">
    <source>
        <dbReference type="ARBA" id="ARBA00023002"/>
    </source>
</evidence>
<dbReference type="InParanoid" id="A0A1E7FWE5"/>
<gene>
    <name evidence="8" type="ORF">FRACYDRAFT_178356</name>
</gene>
<evidence type="ECO:0000256" key="6">
    <source>
        <dbReference type="RuleBase" id="RU003345"/>
    </source>
</evidence>
<dbReference type="EMBL" id="KV784353">
    <property type="protein sequence ID" value="OEU22472.1"/>
    <property type="molecule type" value="Genomic_DNA"/>
</dbReference>
<dbReference type="GO" id="GO:0006081">
    <property type="term" value="P:aldehyde metabolic process"/>
    <property type="evidence" value="ECO:0007669"/>
    <property type="project" value="InterPro"/>
</dbReference>
<dbReference type="InterPro" id="IPR016162">
    <property type="entry name" value="Ald_DH_N"/>
</dbReference>
<dbReference type="AlphaFoldDB" id="A0A1E7FWE5"/>
<dbReference type="PIRSF" id="PIRSF036492">
    <property type="entry name" value="ALDH"/>
    <property type="match status" value="1"/>
</dbReference>
<keyword evidence="9" id="KW-1185">Reference proteome</keyword>
<name>A0A1E7FWE5_9STRA</name>
<protein>
    <recommendedName>
        <fullName evidence="3">Aldehyde dehydrogenase</fullName>
    </recommendedName>
</protein>
<dbReference type="InterPro" id="IPR016163">
    <property type="entry name" value="Ald_DH_C"/>
</dbReference>